<dbReference type="Pfam" id="PF00067">
    <property type="entry name" value="p450"/>
    <property type="match status" value="1"/>
</dbReference>
<evidence type="ECO:0000313" key="1">
    <source>
        <dbReference type="EMBL" id="KIX01737.1"/>
    </source>
</evidence>
<proteinExistence type="predicted"/>
<dbReference type="InterPro" id="IPR036396">
    <property type="entry name" value="Cyt_P450_sf"/>
</dbReference>
<dbReference type="HOGENOM" id="CLU_1195437_0_0_1"/>
<dbReference type="OrthoDB" id="1470350at2759"/>
<dbReference type="RefSeq" id="XP_013268873.1">
    <property type="nucleotide sequence ID" value="XM_013413419.1"/>
</dbReference>
<dbReference type="InterPro" id="IPR050121">
    <property type="entry name" value="Cytochrome_P450_monoxygenase"/>
</dbReference>
<dbReference type="Proteomes" id="UP000053617">
    <property type="component" value="Unassembled WGS sequence"/>
</dbReference>
<dbReference type="GeneID" id="25297534"/>
<gene>
    <name evidence="1" type="ORF">Z518_09463</name>
</gene>
<dbReference type="PANTHER" id="PTHR24305">
    <property type="entry name" value="CYTOCHROME P450"/>
    <property type="match status" value="1"/>
</dbReference>
<keyword evidence="2" id="KW-1185">Reference proteome</keyword>
<dbReference type="GO" id="GO:0016705">
    <property type="term" value="F:oxidoreductase activity, acting on paired donors, with incorporation or reduction of molecular oxygen"/>
    <property type="evidence" value="ECO:0007669"/>
    <property type="project" value="InterPro"/>
</dbReference>
<sequence>MRLNNVTEANVIEVRGWATRTTLDIIDLAGMDHDINSSKIPTTPSVGSTISVQFCPLCRNILQEKRDTLKSDRTKCDVGIITVALKSAVFTNGNLVDQMMAFLEAGHGATSHTFPWAACACCRHGEIQTRLREEIRDAEPTISAADRPTFLTAFCNEVLRFCSSVPTIVRGAICETTVSGYRIPKGTTFTIFPGVTNLDPELWGPDTDTFDPERWMRESCARGLSEFPGCAK</sequence>
<evidence type="ECO:0000313" key="2">
    <source>
        <dbReference type="Proteomes" id="UP000053617"/>
    </source>
</evidence>
<dbReference type="PANTHER" id="PTHR24305:SF227">
    <property type="entry name" value="P450, PUTATIVE (EUROFUNG)-RELATED"/>
    <property type="match status" value="1"/>
</dbReference>
<dbReference type="EMBL" id="KN847481">
    <property type="protein sequence ID" value="KIX01737.1"/>
    <property type="molecule type" value="Genomic_DNA"/>
</dbReference>
<protein>
    <submittedName>
        <fullName evidence="1">Rhinocladiella mackenziei CBS 650.93 unplaced genomic scaffold supercont1.7, whole genome shotgun sequence</fullName>
    </submittedName>
</protein>
<accession>A0A0D2FI89</accession>
<dbReference type="STRING" id="1442369.A0A0D2FI89"/>
<dbReference type="GO" id="GO:0005506">
    <property type="term" value="F:iron ion binding"/>
    <property type="evidence" value="ECO:0007669"/>
    <property type="project" value="InterPro"/>
</dbReference>
<dbReference type="GO" id="GO:0020037">
    <property type="term" value="F:heme binding"/>
    <property type="evidence" value="ECO:0007669"/>
    <property type="project" value="InterPro"/>
</dbReference>
<dbReference type="VEuPathDB" id="FungiDB:Z518_09463"/>
<name>A0A0D2FI89_9EURO</name>
<dbReference type="InterPro" id="IPR001128">
    <property type="entry name" value="Cyt_P450"/>
</dbReference>
<organism evidence="1 2">
    <name type="scientific">Rhinocladiella mackenziei CBS 650.93</name>
    <dbReference type="NCBI Taxonomy" id="1442369"/>
    <lineage>
        <taxon>Eukaryota</taxon>
        <taxon>Fungi</taxon>
        <taxon>Dikarya</taxon>
        <taxon>Ascomycota</taxon>
        <taxon>Pezizomycotina</taxon>
        <taxon>Eurotiomycetes</taxon>
        <taxon>Chaetothyriomycetidae</taxon>
        <taxon>Chaetothyriales</taxon>
        <taxon>Herpotrichiellaceae</taxon>
        <taxon>Rhinocladiella</taxon>
    </lineage>
</organism>
<dbReference type="GO" id="GO:0004497">
    <property type="term" value="F:monooxygenase activity"/>
    <property type="evidence" value="ECO:0007669"/>
    <property type="project" value="InterPro"/>
</dbReference>
<dbReference type="AlphaFoldDB" id="A0A0D2FI89"/>
<dbReference type="SUPFAM" id="SSF48264">
    <property type="entry name" value="Cytochrome P450"/>
    <property type="match status" value="1"/>
</dbReference>
<dbReference type="Gene3D" id="1.10.630.10">
    <property type="entry name" value="Cytochrome P450"/>
    <property type="match status" value="1"/>
</dbReference>
<reference evidence="1 2" key="1">
    <citation type="submission" date="2015-01" db="EMBL/GenBank/DDBJ databases">
        <title>The Genome Sequence of Rhinocladiella mackenzie CBS 650.93.</title>
        <authorList>
            <consortium name="The Broad Institute Genomics Platform"/>
            <person name="Cuomo C."/>
            <person name="de Hoog S."/>
            <person name="Gorbushina A."/>
            <person name="Stielow B."/>
            <person name="Teixiera M."/>
            <person name="Abouelleil A."/>
            <person name="Chapman S.B."/>
            <person name="Priest M."/>
            <person name="Young S.K."/>
            <person name="Wortman J."/>
            <person name="Nusbaum C."/>
            <person name="Birren B."/>
        </authorList>
    </citation>
    <scope>NUCLEOTIDE SEQUENCE [LARGE SCALE GENOMIC DNA]</scope>
    <source>
        <strain evidence="1 2">CBS 650.93</strain>
    </source>
</reference>